<dbReference type="PROSITE" id="PS50887">
    <property type="entry name" value="GGDEF"/>
    <property type="match status" value="1"/>
</dbReference>
<dbReference type="Gene3D" id="3.30.70.270">
    <property type="match status" value="1"/>
</dbReference>
<dbReference type="CDD" id="cd01948">
    <property type="entry name" value="EAL"/>
    <property type="match status" value="1"/>
</dbReference>
<evidence type="ECO:0000313" key="3">
    <source>
        <dbReference type="EMBL" id="NHC15278.1"/>
    </source>
</evidence>
<dbReference type="SUPFAM" id="SSF55781">
    <property type="entry name" value="GAF domain-like"/>
    <property type="match status" value="2"/>
</dbReference>
<dbReference type="Gene3D" id="3.30.450.40">
    <property type="match status" value="2"/>
</dbReference>
<dbReference type="Pfam" id="PF13185">
    <property type="entry name" value="GAF_2"/>
    <property type="match status" value="1"/>
</dbReference>
<dbReference type="EMBL" id="JAANNP010000022">
    <property type="protein sequence ID" value="NHC15278.1"/>
    <property type="molecule type" value="Genomic_DNA"/>
</dbReference>
<dbReference type="CDD" id="cd01949">
    <property type="entry name" value="GGDEF"/>
    <property type="match status" value="1"/>
</dbReference>
<keyword evidence="4" id="KW-1185">Reference proteome</keyword>
<dbReference type="InterPro" id="IPR003018">
    <property type="entry name" value="GAF"/>
</dbReference>
<gene>
    <name evidence="3" type="ORF">G9H71_15965</name>
</gene>
<dbReference type="InterPro" id="IPR000160">
    <property type="entry name" value="GGDEF_dom"/>
</dbReference>
<feature type="domain" description="EAL" evidence="1">
    <location>
        <begin position="540"/>
        <end position="796"/>
    </location>
</feature>
<dbReference type="PANTHER" id="PTHR33121">
    <property type="entry name" value="CYCLIC DI-GMP PHOSPHODIESTERASE PDEF"/>
    <property type="match status" value="1"/>
</dbReference>
<dbReference type="SMART" id="SM00065">
    <property type="entry name" value="GAF"/>
    <property type="match status" value="2"/>
</dbReference>
<dbReference type="SUPFAM" id="SSF141868">
    <property type="entry name" value="EAL domain-like"/>
    <property type="match status" value="1"/>
</dbReference>
<accession>A0ABX0GXI3</accession>
<dbReference type="InterPro" id="IPR029787">
    <property type="entry name" value="Nucleotide_cyclase"/>
</dbReference>
<dbReference type="InterPro" id="IPR029016">
    <property type="entry name" value="GAF-like_dom_sf"/>
</dbReference>
<dbReference type="SUPFAM" id="SSF55073">
    <property type="entry name" value="Nucleotide cyclase"/>
    <property type="match status" value="1"/>
</dbReference>
<proteinExistence type="predicted"/>
<protein>
    <submittedName>
        <fullName evidence="3">EAL domain-containing protein</fullName>
    </submittedName>
</protein>
<dbReference type="Pfam" id="PF00563">
    <property type="entry name" value="EAL"/>
    <property type="match status" value="1"/>
</dbReference>
<dbReference type="Pfam" id="PF01590">
    <property type="entry name" value="GAF"/>
    <property type="match status" value="1"/>
</dbReference>
<dbReference type="PROSITE" id="PS50883">
    <property type="entry name" value="EAL"/>
    <property type="match status" value="1"/>
</dbReference>
<evidence type="ECO:0000259" key="1">
    <source>
        <dbReference type="PROSITE" id="PS50883"/>
    </source>
</evidence>
<dbReference type="Pfam" id="PF00990">
    <property type="entry name" value="GGDEF"/>
    <property type="match status" value="1"/>
</dbReference>
<evidence type="ECO:0000259" key="2">
    <source>
        <dbReference type="PROSITE" id="PS50887"/>
    </source>
</evidence>
<dbReference type="SMART" id="SM00267">
    <property type="entry name" value="GGDEF"/>
    <property type="match status" value="1"/>
</dbReference>
<comment type="caution">
    <text evidence="3">The sequence shown here is derived from an EMBL/GenBank/DDBJ whole genome shotgun (WGS) entry which is preliminary data.</text>
</comment>
<sequence>MTLAMGGDWTVGATPGGRALHRSAPLPPVEYVLEQVASTARAVAVERALPGARDRAADLDAFARLAATVARTEFGLVSLIGPDCQSYVGRSDTALPPELDVDSALVQCTHVVATRRPLVVPDVLADRRFATHPAAVSGLLRYYVGAPIVDEDGEVVGAVCAIDSVSRDGASSAEVAALEDIAAQVSALLSLARRQAEQAAQRRVLAAVAAGSPLADSLDLLAREVSQLVGGGVTCSVMLADADGRSLRVGAAPALTPELVRKLDGLPVGPGNGACGEAAHAGKPVVIRDAVDYPNDFVRELLAEAGVRAVASMPVLHSDERTVLGAFALYRLEPGVPSRYEWDVLRSFGDLTRLVIEQSRGHDRLTELATRDTVTGLLNRSAFLAEAAAALRTPPAGDREHVLLFCDVDHFKLINDTRGHAAGDAYLRAAATALGERLRPGDLACRYAGDAFTILALDVPAGSVQALAERAVSAFAVPVSVAGHALRLSASVGAAVSSVTGRDVEALLSDADLAMHQAKAAGRSRARVCDATLRARAQEDNELALALRDAIASDGLDVAYQPEIDLETGQLVGLEALARWNRPGHGPVSPAVFIPLAEESGLIEMLGRSVLTRALLDLAEWRERHAAARGLTVWVNVSAGQLEGPQFAREVDRLLQQTRLPAACLGLEVTESVVMGDASATRATLEALRERGVRVAIDDFGTGYSSLGALRELPVDVLKIDRSFVTGLGTEQSDYQLVTAILAMAGALGLAVVAEGIETEAQLHALEELGCGTGQGFLLGRPQPVADVEALLGRARALVG</sequence>
<dbReference type="SMART" id="SM00052">
    <property type="entry name" value="EAL"/>
    <property type="match status" value="1"/>
</dbReference>
<feature type="domain" description="GGDEF" evidence="2">
    <location>
        <begin position="399"/>
        <end position="531"/>
    </location>
</feature>
<dbReference type="Gene3D" id="3.20.20.450">
    <property type="entry name" value="EAL domain"/>
    <property type="match status" value="1"/>
</dbReference>
<dbReference type="InterPro" id="IPR001633">
    <property type="entry name" value="EAL_dom"/>
</dbReference>
<dbReference type="PANTHER" id="PTHR33121:SF79">
    <property type="entry name" value="CYCLIC DI-GMP PHOSPHODIESTERASE PDED-RELATED"/>
    <property type="match status" value="1"/>
</dbReference>
<organism evidence="3 4">
    <name type="scientific">Motilibacter deserti</name>
    <dbReference type="NCBI Taxonomy" id="2714956"/>
    <lineage>
        <taxon>Bacteria</taxon>
        <taxon>Bacillati</taxon>
        <taxon>Actinomycetota</taxon>
        <taxon>Actinomycetes</taxon>
        <taxon>Motilibacterales</taxon>
        <taxon>Motilibacteraceae</taxon>
        <taxon>Motilibacter</taxon>
    </lineage>
</organism>
<evidence type="ECO:0000313" key="4">
    <source>
        <dbReference type="Proteomes" id="UP000800981"/>
    </source>
</evidence>
<dbReference type="RefSeq" id="WP_166283559.1">
    <property type="nucleotide sequence ID" value="NZ_JAANNP010000022.1"/>
</dbReference>
<dbReference type="Proteomes" id="UP000800981">
    <property type="component" value="Unassembled WGS sequence"/>
</dbReference>
<dbReference type="InterPro" id="IPR050706">
    <property type="entry name" value="Cyclic-di-GMP_PDE-like"/>
</dbReference>
<dbReference type="InterPro" id="IPR043128">
    <property type="entry name" value="Rev_trsase/Diguanyl_cyclase"/>
</dbReference>
<name>A0ABX0GXI3_9ACTN</name>
<dbReference type="NCBIfam" id="TIGR00254">
    <property type="entry name" value="GGDEF"/>
    <property type="match status" value="1"/>
</dbReference>
<dbReference type="InterPro" id="IPR035919">
    <property type="entry name" value="EAL_sf"/>
</dbReference>
<reference evidence="3 4" key="1">
    <citation type="submission" date="2020-03" db="EMBL/GenBank/DDBJ databases">
        <title>Two novel Motilibacter sp.</title>
        <authorList>
            <person name="Liu S."/>
        </authorList>
    </citation>
    <scope>NUCLEOTIDE SEQUENCE [LARGE SCALE GENOMIC DNA]</scope>
    <source>
        <strain evidence="3 4">E257</strain>
    </source>
</reference>